<dbReference type="InterPro" id="IPR032774">
    <property type="entry name" value="WG_beta_rep"/>
</dbReference>
<dbReference type="eggNOG" id="COG0515">
    <property type="taxonomic scope" value="Bacteria"/>
</dbReference>
<dbReference type="EMBL" id="AMZN01000043">
    <property type="protein sequence ID" value="ELR71271.1"/>
    <property type="molecule type" value="Genomic_DNA"/>
</dbReference>
<reference evidence="1 2" key="1">
    <citation type="submission" date="2012-12" db="EMBL/GenBank/DDBJ databases">
        <title>Genome assembly of Fulvivirga imtechensis AK7.</title>
        <authorList>
            <person name="Nupur N."/>
            <person name="Khatri I."/>
            <person name="Kumar R."/>
            <person name="Subramanian S."/>
            <person name="Pinnaka A."/>
        </authorList>
    </citation>
    <scope>NUCLEOTIDE SEQUENCE [LARGE SCALE GENOMIC DNA]</scope>
    <source>
        <strain evidence="1 2">AK7</strain>
    </source>
</reference>
<organism evidence="1 2">
    <name type="scientific">Fulvivirga imtechensis AK7</name>
    <dbReference type="NCBI Taxonomy" id="1237149"/>
    <lineage>
        <taxon>Bacteria</taxon>
        <taxon>Pseudomonadati</taxon>
        <taxon>Bacteroidota</taxon>
        <taxon>Cytophagia</taxon>
        <taxon>Cytophagales</taxon>
        <taxon>Fulvivirgaceae</taxon>
        <taxon>Fulvivirga</taxon>
    </lineage>
</organism>
<evidence type="ECO:0000313" key="2">
    <source>
        <dbReference type="Proteomes" id="UP000011135"/>
    </source>
</evidence>
<proteinExistence type="predicted"/>
<dbReference type="STRING" id="1237149.C900_02886"/>
<dbReference type="Proteomes" id="UP000011135">
    <property type="component" value="Unassembled WGS sequence"/>
</dbReference>
<dbReference type="PANTHER" id="PTHR37841">
    <property type="entry name" value="GLR2918 PROTEIN"/>
    <property type="match status" value="1"/>
</dbReference>
<accession>L8JQP9</accession>
<dbReference type="Pfam" id="PF14903">
    <property type="entry name" value="WG_beta_rep"/>
    <property type="match status" value="7"/>
</dbReference>
<name>L8JQP9_9BACT</name>
<evidence type="ECO:0000313" key="1">
    <source>
        <dbReference type="EMBL" id="ELR71271.1"/>
    </source>
</evidence>
<dbReference type="PATRIC" id="fig|1237149.3.peg.2642"/>
<sequence length="714" mass="81002">MKDIFYLLIFVFFSSSFFTDLTAFPSGSADYQLFEREGKQGLKDNEGNILISASYDELGWSKGPFEVFNNVLGYRQGSQWGVISLQNEIIIANRFSQLYPGAKNMLIAGIKDPASHRHLMGVVTIEGKEVLPFQYASIRLTDLRAIVSTRQGSKYVYGVVDFDNKTVIPSQYADISFLGSLRFAVRNGEGKTAIFNDKGKQVLGFELDSISNFRHGYALTYENHLRGLINLDGAILQPVKYKDFKVSGDGVKALDFNQWHVISNDNQELKRMRYDALLPYGKGLTEVRANDKTWLINTEAEALTPKNYDQLKGFDSGFVAFRIDSRWGVMDDQYNVLMPARFDSVFLSEGMIYTREMIHGKLMWSMYDELGVKKSHYNYDEIGKRTSHLYPVKRQGHWGFIDRSGEEVIHCVYDEVSPFVDGLSAVGFHREFGIVDKTGDWIVLPQKARIRVINDQYYVTNDGRLTTLKSLDEGTIYFTENPLEIKENYLLEHLSDGTIWKIDFQGRMVKPAFSSDRYQEVRAPSEGFYAAKIDGKYGFIDAQNRLRIANRYDEAGSFSEGLAAVKLMGRWGFIDKLERLVIQPLYNKEAIFKNGLAVVSNDKGSGLITPEGKPACPFDFDAIERLDNGRFIAKKGNKTGLINESGRIIINVKYEELQDLNNGYAIVKLFGQYGLVDLNGVDIIPIAYDQLIYDPNNGNYLAMKKSQWESVSLP</sequence>
<dbReference type="PANTHER" id="PTHR37841:SF1">
    <property type="entry name" value="DUF3298 DOMAIN-CONTAINING PROTEIN"/>
    <property type="match status" value="1"/>
</dbReference>
<dbReference type="OrthoDB" id="2485468at2"/>
<keyword evidence="2" id="KW-1185">Reference proteome</keyword>
<protein>
    <recommendedName>
        <fullName evidence="3">WG repeat-containing protein</fullName>
    </recommendedName>
</protein>
<dbReference type="RefSeq" id="WP_009580209.1">
    <property type="nucleotide sequence ID" value="NZ_AMZN01000043.1"/>
</dbReference>
<evidence type="ECO:0008006" key="3">
    <source>
        <dbReference type="Google" id="ProtNLM"/>
    </source>
</evidence>
<gene>
    <name evidence="1" type="ORF">C900_02886</name>
</gene>
<dbReference type="AlphaFoldDB" id="L8JQP9"/>
<comment type="caution">
    <text evidence="1">The sequence shown here is derived from an EMBL/GenBank/DDBJ whole genome shotgun (WGS) entry which is preliminary data.</text>
</comment>